<dbReference type="Proteomes" id="UP000281103">
    <property type="component" value="Segment"/>
</dbReference>
<evidence type="ECO:0000313" key="2">
    <source>
        <dbReference type="Proteomes" id="UP000281103"/>
    </source>
</evidence>
<keyword evidence="2" id="KW-1185">Reference proteome</keyword>
<evidence type="ECO:0000313" key="1">
    <source>
        <dbReference type="EMBL" id="AKN50606.1"/>
    </source>
</evidence>
<name>A0A0H4AQ52_9VIRU</name>
<dbReference type="EMBL" id="KR902498">
    <property type="protein sequence ID" value="AKN50606.1"/>
    <property type="molecule type" value="Genomic_DNA"/>
</dbReference>
<proteinExistence type="predicted"/>
<reference evidence="1 2" key="1">
    <citation type="journal article" date="2015" name="J. Gen. Virol.">
        <title>Exploring the virome of diseased horses.</title>
        <authorList>
            <person name="Li L."/>
            <person name="Giannitti F."/>
            <person name="Low J."/>
            <person name="Keyes C."/>
            <person name="Ullmann L.S."/>
            <person name="Deng X."/>
            <person name="Aleman M."/>
            <person name="Pesavento P.A."/>
            <person name="Pusterla N."/>
            <person name="Delwart E."/>
        </authorList>
    </citation>
    <scope>NUCLEOTIDE SEQUENCE [LARGE SCALE GENOMIC DNA]</scope>
    <source>
        <strain evidence="1">Horse 1</strain>
    </source>
</reference>
<accession>A0A0H4AQ52</accession>
<organism evidence="1 2">
    <name type="scientific">Kirkovirus Equ1</name>
    <dbReference type="NCBI Taxonomy" id="1673637"/>
    <lineage>
        <taxon>Viruses</taxon>
        <taxon>Monodnaviria</taxon>
        <taxon>Shotokuvirae</taxon>
        <taxon>Cressdnaviricota</taxon>
        <taxon>Arfiviricetes</taxon>
        <taxon>Rohanvirales</taxon>
        <taxon>Kirkoviridae</taxon>
        <taxon>Halavirus</taxon>
        <taxon>Halavirus bele</taxon>
    </lineage>
</organism>
<protein>
    <submittedName>
        <fullName evidence="1">Uncharacterized protein</fullName>
    </submittedName>
</protein>
<sequence>MYNDLYDMDPFNELAYDPDQFGIDDKYNFTYEGKIIDVPSDVSSQVQQDYVNGKDPQHSLKSLMEQYLQEHSPQSRYEMIKEEPNREIYENYEFWHDVVPFKAFKKNEQMTTLSNLAGWVVIPARNVGVLRNDTRRKPTPLIYLPHEAMSNFDKHFN</sequence>